<feature type="domain" description="CBS" evidence="9">
    <location>
        <begin position="264"/>
        <end position="322"/>
    </location>
</feature>
<evidence type="ECO:0000256" key="6">
    <source>
        <dbReference type="ARBA" id="ARBA00032535"/>
    </source>
</evidence>
<evidence type="ECO:0000256" key="4">
    <source>
        <dbReference type="ARBA" id="ARBA00022801"/>
    </source>
</evidence>
<dbReference type="Pfam" id="PF07085">
    <property type="entry name" value="DRTGG"/>
    <property type="match status" value="1"/>
</dbReference>
<dbReference type="HOGENOM" id="CLU_025243_1_0_9"/>
<dbReference type="PANTHER" id="PTHR12112:SF22">
    <property type="entry name" value="MANGANESE-DEPENDENT INORGANIC PYROPHOSPHATASE-RELATED"/>
    <property type="match status" value="1"/>
</dbReference>
<dbReference type="FunFam" id="3.90.1640.10:FF:000001">
    <property type="entry name" value="Probable manganese-dependent inorganic pyrophosphatase"/>
    <property type="match status" value="1"/>
</dbReference>
<dbReference type="SUPFAM" id="SSF64182">
    <property type="entry name" value="DHH phosphoesterases"/>
    <property type="match status" value="1"/>
</dbReference>
<dbReference type="GO" id="GO:0046872">
    <property type="term" value="F:metal ion binding"/>
    <property type="evidence" value="ECO:0007669"/>
    <property type="project" value="UniProtKB-KW"/>
</dbReference>
<feature type="domain" description="CBS" evidence="9">
    <location>
        <begin position="86"/>
        <end position="142"/>
    </location>
</feature>
<reference evidence="10" key="1">
    <citation type="submission" date="2011-08" db="EMBL/GenBank/DDBJ databases">
        <authorList>
            <consortium name="The Broad Institute Genome Sequencing Platform"/>
            <person name="Earl A."/>
            <person name="Ward D."/>
            <person name="Feldgarden M."/>
            <person name="Gevers D."/>
            <person name="Sizova M."/>
            <person name="Hazen A."/>
            <person name="Epstein S."/>
            <person name="Young S.K."/>
            <person name="Zeng Q."/>
            <person name="Gargeya S."/>
            <person name="Fitzgerald M."/>
            <person name="Haas B."/>
            <person name="Abouelleil A."/>
            <person name="Alvarado L."/>
            <person name="Arachchi H.M."/>
            <person name="Berlin A."/>
            <person name="Brown A."/>
            <person name="Chapman S.B."/>
            <person name="Chen Z."/>
            <person name="Dunbar C."/>
            <person name="Freedman E."/>
            <person name="Gearin G."/>
            <person name="Gellesch M."/>
            <person name="Goldberg J."/>
            <person name="Griggs A."/>
            <person name="Gujja S."/>
            <person name="Heiman D."/>
            <person name="Howarth C."/>
            <person name="Larson L."/>
            <person name="Lui A."/>
            <person name="MacDonald P.J.P."/>
            <person name="Montmayeur A."/>
            <person name="Murphy C."/>
            <person name="Neiman D."/>
            <person name="Pearson M."/>
            <person name="Priest M."/>
            <person name="Roberts A."/>
            <person name="Saif S."/>
            <person name="Shea T."/>
            <person name="Shenoy N."/>
            <person name="Sisk P."/>
            <person name="Stolte C."/>
            <person name="Sykes S."/>
            <person name="Wortman J."/>
            <person name="Nusbaum C."/>
            <person name="Birren B."/>
        </authorList>
    </citation>
    <scope>NUCLEOTIDE SEQUENCE</scope>
    <source>
        <strain evidence="10">ACB1</strain>
    </source>
</reference>
<evidence type="ECO:0000259" key="9">
    <source>
        <dbReference type="PROSITE" id="PS51371"/>
    </source>
</evidence>
<dbReference type="PANTHER" id="PTHR12112">
    <property type="entry name" value="BNIP - RELATED"/>
    <property type="match status" value="1"/>
</dbReference>
<protein>
    <recommendedName>
        <fullName evidence="2">inorganic diphosphatase</fullName>
        <ecNumber evidence="2">3.6.1.1</ecNumber>
    </recommendedName>
    <alternativeName>
        <fullName evidence="6">Pyrophosphate phospho-hydrolase</fullName>
    </alternativeName>
</protein>
<dbReference type="Pfam" id="PF02833">
    <property type="entry name" value="DHHA2"/>
    <property type="match status" value="1"/>
</dbReference>
<dbReference type="InterPro" id="IPR038222">
    <property type="entry name" value="DHHA2_dom_sf"/>
</dbReference>
<gene>
    <name evidence="10" type="ORF">HMPREF9625_01049</name>
</gene>
<dbReference type="InterPro" id="IPR010766">
    <property type="entry name" value="DRTGG"/>
</dbReference>
<evidence type="ECO:0000313" key="11">
    <source>
        <dbReference type="Proteomes" id="UP000018461"/>
    </source>
</evidence>
<dbReference type="Pfam" id="PF00571">
    <property type="entry name" value="CBS"/>
    <property type="match status" value="2"/>
</dbReference>
<keyword evidence="4" id="KW-0378">Hydrolase</keyword>
<dbReference type="Proteomes" id="UP000018461">
    <property type="component" value="Unassembled WGS sequence"/>
</dbReference>
<evidence type="ECO:0000256" key="5">
    <source>
        <dbReference type="ARBA" id="ARBA00023211"/>
    </source>
</evidence>
<evidence type="ECO:0000313" key="10">
    <source>
        <dbReference type="EMBL" id="EHL10853.1"/>
    </source>
</evidence>
<dbReference type="AlphaFoldDB" id="G9WNW6"/>
<evidence type="ECO:0000256" key="8">
    <source>
        <dbReference type="PROSITE-ProRule" id="PRU00703"/>
    </source>
</evidence>
<dbReference type="InterPro" id="IPR000644">
    <property type="entry name" value="CBS_dom"/>
</dbReference>
<comment type="cofactor">
    <cofactor evidence="1">
        <name>Mn(2+)</name>
        <dbReference type="ChEBI" id="CHEBI:29035"/>
    </cofactor>
</comment>
<dbReference type="Gene3D" id="3.40.1390.20">
    <property type="entry name" value="HprK N-terminal domain-like"/>
    <property type="match status" value="1"/>
</dbReference>
<evidence type="ECO:0000256" key="1">
    <source>
        <dbReference type="ARBA" id="ARBA00001936"/>
    </source>
</evidence>
<dbReference type="InterPro" id="IPR046342">
    <property type="entry name" value="CBS_dom_sf"/>
</dbReference>
<dbReference type="EMBL" id="AFZC02000003">
    <property type="protein sequence ID" value="EHL10853.1"/>
    <property type="molecule type" value="Genomic_DNA"/>
</dbReference>
<dbReference type="Pfam" id="PF01368">
    <property type="entry name" value="DHH"/>
    <property type="match status" value="1"/>
</dbReference>
<sequence>MPTKEAKMSHNTERDILVTGHRNPDTDSICAAISYARFKNKYNKTNHYIPCRAGSLNAETSFVLDYFKEEKPRLLESVKTQVSDVAYRKTPGVPKNMSLKQAYQIMRDSHVVTLPAVTKQGILEGLITISDIAKSYMNVYDSAIISTAKTQYKNILETLEATRITGDIERFCQKGKVVIAAANPEMMNYYIEPHDIVILGNRAESQLSALDNGADCIIICEGANASPTIRDLAEQNGMIIMVTSYDAYTAARLINQSIPIDFFMTKEGILSFQEEDYVDDIREVMASKRHRDFPVLSKEGKYLGMISRRNLMGAHGKQVIMVDHNELGQALEGMENAEILEIIDHHRLGTIQTLSPVSFRNQPLGCCSTIIYKIYQENGVKVDKKTAGLLMSAIISDTLLFRSPTCTPEDEKAARELAKIAGVDIEAYAMEMFAAGSNLKQKTDKEIFYQDFKIFTAGKIRFGVSQVTSLNEEELDGLKERLLHFAKSALEKENLNMAFVMLTNILRQDTILLAVGPRSGELINMAFSLESEKVVYTLHGESVEGYSARIPELVSRKKQLIPPLSLFAEQL</sequence>
<evidence type="ECO:0000256" key="2">
    <source>
        <dbReference type="ARBA" id="ARBA00012146"/>
    </source>
</evidence>
<dbReference type="Gene3D" id="3.10.310.20">
    <property type="entry name" value="DHHA2 domain"/>
    <property type="match status" value="1"/>
</dbReference>
<evidence type="ECO:0000256" key="3">
    <source>
        <dbReference type="ARBA" id="ARBA00022723"/>
    </source>
</evidence>
<dbReference type="InterPro" id="IPR004097">
    <property type="entry name" value="DHHA2"/>
</dbReference>
<comment type="catalytic activity">
    <reaction evidence="7">
        <text>diphosphate + H2O = 2 phosphate + H(+)</text>
        <dbReference type="Rhea" id="RHEA:24576"/>
        <dbReference type="ChEBI" id="CHEBI:15377"/>
        <dbReference type="ChEBI" id="CHEBI:15378"/>
        <dbReference type="ChEBI" id="CHEBI:33019"/>
        <dbReference type="ChEBI" id="CHEBI:43474"/>
        <dbReference type="EC" id="3.6.1.1"/>
    </reaction>
</comment>
<dbReference type="NCBIfam" id="NF011443">
    <property type="entry name" value="PRK14869.1-5"/>
    <property type="match status" value="1"/>
</dbReference>
<accession>G9WNW6</accession>
<comment type="caution">
    <text evidence="10">The sequence shown here is derived from an EMBL/GenBank/DDBJ whole genome shotgun (WGS) entry which is preliminary data.</text>
</comment>
<reference evidence="10" key="2">
    <citation type="submission" date="2013-03" db="EMBL/GenBank/DDBJ databases">
        <title>The Genome Sequence of Oribacterium sp. ACB1.</title>
        <authorList>
            <consortium name="The Broad Institute Genomics Platform"/>
            <consortium name="The Broad Institute Genome Sequencing Center for Infectious Disease"/>
            <person name="Earl A."/>
            <person name="Ward D."/>
            <person name="Feldgarden M."/>
            <person name="Gevers D."/>
            <person name="Sizova M."/>
            <person name="Hazen A."/>
            <person name="Epstein S."/>
            <person name="Walker B."/>
            <person name="Young S."/>
            <person name="Zeng Q."/>
            <person name="Gargeya S."/>
            <person name="Fitzgerald M."/>
            <person name="Haas B."/>
            <person name="Abouelleil A."/>
            <person name="Allen A.W."/>
            <person name="Alvarado L."/>
            <person name="Arachchi H.M."/>
            <person name="Berlin A.M."/>
            <person name="Chapman S.B."/>
            <person name="Gainer-Dewar J."/>
            <person name="Goldberg J."/>
            <person name="Griggs A."/>
            <person name="Gujja S."/>
            <person name="Hansen M."/>
            <person name="Howarth C."/>
            <person name="Imamovic A."/>
            <person name="Ireland A."/>
            <person name="Larimer J."/>
            <person name="McCowan C."/>
            <person name="Murphy C."/>
            <person name="Pearson M."/>
            <person name="Poon T.W."/>
            <person name="Priest M."/>
            <person name="Roberts A."/>
            <person name="Saif S."/>
            <person name="Shea T."/>
            <person name="Sisk P."/>
            <person name="Sykes S."/>
            <person name="Wortman J."/>
            <person name="Nusbaum C."/>
            <person name="Birren B."/>
        </authorList>
    </citation>
    <scope>NUCLEOTIDE SEQUENCE [LARGE SCALE GENOMIC DNA]</scope>
    <source>
        <strain evidence="10">ACB1</strain>
    </source>
</reference>
<dbReference type="STRING" id="796943.HMPREF9625_01049"/>
<dbReference type="EC" id="3.6.1.1" evidence="2"/>
<keyword evidence="11" id="KW-1185">Reference proteome</keyword>
<dbReference type="NCBIfam" id="NF011442">
    <property type="entry name" value="PRK14869.1-4"/>
    <property type="match status" value="1"/>
</dbReference>
<dbReference type="SMART" id="SM01131">
    <property type="entry name" value="DHHA2"/>
    <property type="match status" value="1"/>
</dbReference>
<dbReference type="InterPro" id="IPR001667">
    <property type="entry name" value="DDH_dom"/>
</dbReference>
<keyword evidence="3" id="KW-0479">Metal-binding</keyword>
<keyword evidence="8" id="KW-0129">CBS domain</keyword>
<dbReference type="GO" id="GO:0004427">
    <property type="term" value="F:inorganic diphosphate phosphatase activity"/>
    <property type="evidence" value="ECO:0007669"/>
    <property type="project" value="UniProtKB-EC"/>
</dbReference>
<dbReference type="Gene3D" id="3.90.1640.10">
    <property type="entry name" value="inorganic pyrophosphatase (n-terminal core)"/>
    <property type="match status" value="1"/>
</dbReference>
<dbReference type="InterPro" id="IPR028979">
    <property type="entry name" value="Ser_kin/Pase_Hpr-like_N_sf"/>
</dbReference>
<evidence type="ECO:0000256" key="7">
    <source>
        <dbReference type="ARBA" id="ARBA00047820"/>
    </source>
</evidence>
<dbReference type="PROSITE" id="PS51371">
    <property type="entry name" value="CBS"/>
    <property type="match status" value="2"/>
</dbReference>
<dbReference type="SUPFAM" id="SSF75138">
    <property type="entry name" value="HprK N-terminal domain-like"/>
    <property type="match status" value="1"/>
</dbReference>
<keyword evidence="5" id="KW-0464">Manganese</keyword>
<dbReference type="InterPro" id="IPR038763">
    <property type="entry name" value="DHH_sf"/>
</dbReference>
<dbReference type="PATRIC" id="fig|796943.3.peg.1478"/>
<dbReference type="SMART" id="SM00116">
    <property type="entry name" value="CBS"/>
    <property type="match status" value="2"/>
</dbReference>
<organism evidence="10 11">
    <name type="scientific">Oribacterium parvum ACB1</name>
    <dbReference type="NCBI Taxonomy" id="796943"/>
    <lineage>
        <taxon>Bacteria</taxon>
        <taxon>Bacillati</taxon>
        <taxon>Bacillota</taxon>
        <taxon>Clostridia</taxon>
        <taxon>Lachnospirales</taxon>
        <taxon>Lachnospiraceae</taxon>
        <taxon>Oribacterium</taxon>
    </lineage>
</organism>
<dbReference type="GO" id="GO:0005737">
    <property type="term" value="C:cytoplasm"/>
    <property type="evidence" value="ECO:0007669"/>
    <property type="project" value="InterPro"/>
</dbReference>
<proteinExistence type="predicted"/>
<dbReference type="SUPFAM" id="SSF54631">
    <property type="entry name" value="CBS-domain pair"/>
    <property type="match status" value="1"/>
</dbReference>
<name>G9WNW6_9FIRM</name>
<dbReference type="Gene3D" id="3.10.580.10">
    <property type="entry name" value="CBS-domain"/>
    <property type="match status" value="1"/>
</dbReference>